<dbReference type="AlphaFoldDB" id="A0A6A6GKQ3"/>
<organism evidence="1 2">
    <name type="scientific">Elsinoe ampelina</name>
    <dbReference type="NCBI Taxonomy" id="302913"/>
    <lineage>
        <taxon>Eukaryota</taxon>
        <taxon>Fungi</taxon>
        <taxon>Dikarya</taxon>
        <taxon>Ascomycota</taxon>
        <taxon>Pezizomycotina</taxon>
        <taxon>Dothideomycetes</taxon>
        <taxon>Dothideomycetidae</taxon>
        <taxon>Myriangiales</taxon>
        <taxon>Elsinoaceae</taxon>
        <taxon>Elsinoe</taxon>
    </lineage>
</organism>
<dbReference type="EMBL" id="ML992503">
    <property type="protein sequence ID" value="KAF2226090.1"/>
    <property type="molecule type" value="Genomic_DNA"/>
</dbReference>
<dbReference type="OrthoDB" id="2410195at2759"/>
<keyword evidence="2" id="KW-1185">Reference proteome</keyword>
<protein>
    <recommendedName>
        <fullName evidence="3">S-adenosyl-L-methionine-dependent methyltransferase</fullName>
    </recommendedName>
</protein>
<evidence type="ECO:0008006" key="3">
    <source>
        <dbReference type="Google" id="ProtNLM"/>
    </source>
</evidence>
<proteinExistence type="predicted"/>
<dbReference type="SUPFAM" id="SSF46785">
    <property type="entry name" value="Winged helix' DNA-binding domain"/>
    <property type="match status" value="1"/>
</dbReference>
<dbReference type="GO" id="GO:0008168">
    <property type="term" value="F:methyltransferase activity"/>
    <property type="evidence" value="ECO:0007669"/>
    <property type="project" value="InterPro"/>
</dbReference>
<dbReference type="InterPro" id="IPR036390">
    <property type="entry name" value="WH_DNA-bd_sf"/>
</dbReference>
<evidence type="ECO:0000313" key="2">
    <source>
        <dbReference type="Proteomes" id="UP000799538"/>
    </source>
</evidence>
<name>A0A6A6GKQ3_9PEZI</name>
<dbReference type="InterPro" id="IPR029063">
    <property type="entry name" value="SAM-dependent_MTases_sf"/>
</dbReference>
<dbReference type="Proteomes" id="UP000799538">
    <property type="component" value="Unassembled WGS sequence"/>
</dbReference>
<dbReference type="InterPro" id="IPR036388">
    <property type="entry name" value="WH-like_DNA-bd_sf"/>
</dbReference>
<dbReference type="SUPFAM" id="SSF53335">
    <property type="entry name" value="S-adenosyl-L-methionine-dependent methyltransferases"/>
    <property type="match status" value="1"/>
</dbReference>
<dbReference type="PANTHER" id="PTHR43712">
    <property type="entry name" value="PUTATIVE (AFU_ORTHOLOGUE AFUA_4G14580)-RELATED"/>
    <property type="match status" value="1"/>
</dbReference>
<evidence type="ECO:0000313" key="1">
    <source>
        <dbReference type="EMBL" id="KAF2226090.1"/>
    </source>
</evidence>
<dbReference type="Gene3D" id="3.40.50.150">
    <property type="entry name" value="Vaccinia Virus protein VP39"/>
    <property type="match status" value="1"/>
</dbReference>
<dbReference type="Gene3D" id="1.10.10.10">
    <property type="entry name" value="Winged helix-like DNA-binding domain superfamily/Winged helix DNA-binding domain"/>
    <property type="match status" value="1"/>
</dbReference>
<gene>
    <name evidence="1" type="ORF">BDZ85DRAFT_308200</name>
</gene>
<dbReference type="PROSITE" id="PS51683">
    <property type="entry name" value="SAM_OMT_II"/>
    <property type="match status" value="1"/>
</dbReference>
<dbReference type="PANTHER" id="PTHR43712:SF12">
    <property type="entry name" value="STERIGMATOCYSTIN 8-O-METHYLTRANSFERASE"/>
    <property type="match status" value="1"/>
</dbReference>
<dbReference type="InterPro" id="IPR016461">
    <property type="entry name" value="COMT-like"/>
</dbReference>
<accession>A0A6A6GKQ3</accession>
<reference evidence="2" key="1">
    <citation type="journal article" date="2020" name="Stud. Mycol.">
        <title>101 Dothideomycetes genomes: A test case for predicting lifestyles and emergence of pathogens.</title>
        <authorList>
            <person name="Haridas S."/>
            <person name="Albert R."/>
            <person name="Binder M."/>
            <person name="Bloem J."/>
            <person name="LaButti K."/>
            <person name="Salamov A."/>
            <person name="Andreopoulos B."/>
            <person name="Baker S."/>
            <person name="Barry K."/>
            <person name="Bills G."/>
            <person name="Bluhm B."/>
            <person name="Cannon C."/>
            <person name="Castanera R."/>
            <person name="Culley D."/>
            <person name="Daum C."/>
            <person name="Ezra D."/>
            <person name="Gonzalez J."/>
            <person name="Henrissat B."/>
            <person name="Kuo A."/>
            <person name="Liang C."/>
            <person name="Lipzen A."/>
            <person name="Lutzoni F."/>
            <person name="Magnuson J."/>
            <person name="Mondo S."/>
            <person name="Nolan M."/>
            <person name="Ohm R."/>
            <person name="Pangilinan J."/>
            <person name="Park H.-J."/>
            <person name="Ramirez L."/>
            <person name="Alfaro M."/>
            <person name="Sun H."/>
            <person name="Tritt A."/>
            <person name="Yoshinaga Y."/>
            <person name="Zwiers L.-H."/>
            <person name="Turgeon B."/>
            <person name="Goodwin S."/>
            <person name="Spatafora J."/>
            <person name="Crous P."/>
            <person name="Grigoriev I."/>
        </authorList>
    </citation>
    <scope>NUCLEOTIDE SEQUENCE [LARGE SCALE GENOMIC DNA]</scope>
    <source>
        <strain evidence="2">CECT 20119</strain>
    </source>
</reference>
<sequence length="426" mass="46826">MPTPNQPPTFSSLLTTLPSTLHHLSSLLTAHSIPPPSLSPSSTQKFHTHPSLLPLRSSLEGQLEHLLLLIRGPHEHLHSLAGRNWDHGALYAVLRLGMLDVLAAAAAGTEGVGTGDVARGTRVPVEKVGRLLGLVRCLGVVEGGVEDERWVLTAVGRELVDDAEFRAWVEFQLFETRVGSAHLADALMREGNGYGEDGVSGFKQGWGMEMYDFHEKHGEMGERFRMAMRGVGKAVDPADVLIGKWFDGRPLGQGKKVVELGGRYGFGTVPLVKSRAYLTFEVRSDSEEFLQRGLSTVSGKDLQRVAACVVDDLSAAWKEGDVQDVSVYLIRNLLWNWSDGDAIKLLLSLLPTLQQNMNARIIVTDGVSPRVDEFPAHVEIAYRRRDITTMIMHNVKQRSQAEWLELFAQVDPGIKVSILISFGASD</sequence>